<evidence type="ECO:0000313" key="3">
    <source>
        <dbReference type="Proteomes" id="UP000675409"/>
    </source>
</evidence>
<dbReference type="PROSITE" id="PS50005">
    <property type="entry name" value="TPR"/>
    <property type="match status" value="1"/>
</dbReference>
<dbReference type="InterPro" id="IPR011990">
    <property type="entry name" value="TPR-like_helical_dom_sf"/>
</dbReference>
<name>A0ABS1LJ23_9MICO</name>
<dbReference type="InterPro" id="IPR019734">
    <property type="entry name" value="TPR_rpt"/>
</dbReference>
<dbReference type="Proteomes" id="UP000675409">
    <property type="component" value="Unassembled WGS sequence"/>
</dbReference>
<feature type="repeat" description="TPR" evidence="1">
    <location>
        <begin position="55"/>
        <end position="88"/>
    </location>
</feature>
<comment type="caution">
    <text evidence="2">The sequence shown here is derived from an EMBL/GenBank/DDBJ whole genome shotgun (WGS) entry which is preliminary data.</text>
</comment>
<organism evidence="2 3">
    <name type="scientific">Myceligenerans indicum</name>
    <dbReference type="NCBI Taxonomy" id="2593663"/>
    <lineage>
        <taxon>Bacteria</taxon>
        <taxon>Bacillati</taxon>
        <taxon>Actinomycetota</taxon>
        <taxon>Actinomycetes</taxon>
        <taxon>Micrococcales</taxon>
        <taxon>Promicromonosporaceae</taxon>
        <taxon>Myceligenerans</taxon>
    </lineage>
</organism>
<protein>
    <submittedName>
        <fullName evidence="2">Tetratricopeptide repeat protein</fullName>
    </submittedName>
</protein>
<evidence type="ECO:0000313" key="2">
    <source>
        <dbReference type="EMBL" id="MBL0886207.1"/>
    </source>
</evidence>
<gene>
    <name evidence="2" type="ORF">HGK34_07975</name>
</gene>
<keyword evidence="1" id="KW-0802">TPR repeat</keyword>
<proteinExistence type="predicted"/>
<dbReference type="SUPFAM" id="SSF48452">
    <property type="entry name" value="TPR-like"/>
    <property type="match status" value="1"/>
</dbReference>
<reference evidence="2 3" key="1">
    <citation type="journal article" date="2021" name="Arch. Microbiol.">
        <title>Myceligenerans indicum sp. nov., an actinobacterium isolated from mangrove sediment of Sundarbans, India.</title>
        <authorList>
            <person name="Asha K."/>
            <person name="Bhadury P."/>
        </authorList>
    </citation>
    <scope>NUCLEOTIDE SEQUENCE [LARGE SCALE GENOMIC DNA]</scope>
    <source>
        <strain evidence="2 3">I2</strain>
    </source>
</reference>
<dbReference type="Gene3D" id="1.25.40.10">
    <property type="entry name" value="Tetratricopeptide repeat domain"/>
    <property type="match status" value="2"/>
</dbReference>
<evidence type="ECO:0000256" key="1">
    <source>
        <dbReference type="PROSITE-ProRule" id="PRU00339"/>
    </source>
</evidence>
<dbReference type="RefSeq" id="WP_201846045.1">
    <property type="nucleotide sequence ID" value="NZ_JABBYC010000009.1"/>
</dbReference>
<keyword evidence="3" id="KW-1185">Reference proteome</keyword>
<sequence length="468" mass="51190">MASEVMLRFGAAEDAFAWLSGAPLPRSLRLTLATLAVELNRLDVAMEALADQDGAMIESFRGFLLVAEGRYQKAIPHLRAALRDSPEDVAAAMNLSAALWAIGSRRKAVSAALRASRAAPGRKDASLHYLDLLLEVGDVRRLTEEISMLNARGIIPDAHFLVVQARAQIAKDEVVRALPLLDSAIAAAISEGNDPLRVEIQANLAVLKYRLGRWSYTRAIDALSALLRDYPENDAVVVSFARIADRTTEASALRAAIDNMNPRMDPARVAFVRHQLAWLEGDNKAAASAATEWFELDAKDPLAATSALISLGIGMERWQEAEKIAEYALEEFPNDSSVVNNASYILAMAGKPRRAIQALEPWAADDYVLEATLGLAHLANGDTDGGMRLYRQAAGEAERVSSERLSLMVAYQALVVRQLGIDKQEPPGKLAALALAFVPLPTDWERRPEFVRLRNLARKHGYEWPLAL</sequence>
<dbReference type="EMBL" id="JABBYC010000009">
    <property type="protein sequence ID" value="MBL0886207.1"/>
    <property type="molecule type" value="Genomic_DNA"/>
</dbReference>
<dbReference type="Pfam" id="PF14559">
    <property type="entry name" value="TPR_19"/>
    <property type="match status" value="1"/>
</dbReference>
<accession>A0ABS1LJ23</accession>